<protein>
    <submittedName>
        <fullName evidence="2">Glycosyltransferase</fullName>
    </submittedName>
</protein>
<dbReference type="AlphaFoldDB" id="A0A4S5ETT6"/>
<organism evidence="2 3">
    <name type="scientific">Candidatus Frankia alpina</name>
    <dbReference type="NCBI Taxonomy" id="2699483"/>
    <lineage>
        <taxon>Bacteria</taxon>
        <taxon>Bacillati</taxon>
        <taxon>Actinomycetota</taxon>
        <taxon>Actinomycetes</taxon>
        <taxon>Frankiales</taxon>
        <taxon>Frankiaceae</taxon>
        <taxon>Frankia</taxon>
    </lineage>
</organism>
<evidence type="ECO:0000313" key="3">
    <source>
        <dbReference type="Proteomes" id="UP000305282"/>
    </source>
</evidence>
<keyword evidence="3" id="KW-1185">Reference proteome</keyword>
<dbReference type="RefSeq" id="WP_136446761.1">
    <property type="nucleotide sequence ID" value="NZ_SSXH01000030.1"/>
</dbReference>
<dbReference type="Proteomes" id="UP000305282">
    <property type="component" value="Unassembled WGS sequence"/>
</dbReference>
<evidence type="ECO:0000256" key="1">
    <source>
        <dbReference type="SAM" id="MobiDB-lite"/>
    </source>
</evidence>
<dbReference type="SUPFAM" id="SSF53756">
    <property type="entry name" value="UDP-Glycosyltransferase/glycogen phosphorylase"/>
    <property type="match status" value="1"/>
</dbReference>
<dbReference type="OrthoDB" id="9775208at2"/>
<dbReference type="PANTHER" id="PTHR46401">
    <property type="entry name" value="GLYCOSYLTRANSFERASE WBBK-RELATED"/>
    <property type="match status" value="1"/>
</dbReference>
<dbReference type="GO" id="GO:0016757">
    <property type="term" value="F:glycosyltransferase activity"/>
    <property type="evidence" value="ECO:0007669"/>
    <property type="project" value="TreeGrafter"/>
</dbReference>
<gene>
    <name evidence="2" type="ORF">E7Y31_02690</name>
</gene>
<evidence type="ECO:0000313" key="2">
    <source>
        <dbReference type="EMBL" id="THJ75918.1"/>
    </source>
</evidence>
<feature type="region of interest" description="Disordered" evidence="1">
    <location>
        <begin position="149"/>
        <end position="171"/>
    </location>
</feature>
<sequence length="339" mass="37202">MRILVDCAGAQMGGAKRLLNEFDRYLRECRSAQLLVIGRDRALTAPWLLRREVTAGRFDRAVALNNVSHLIAGDERHVLVHGAQHFLRLDEARAFGRRIKPSVHAQAPVVRTALRRADLVFVPSSSMAERVVHLVPSVRDRIVVAFNPVTPPDATEGGGQGSAHDRDDHDSPSTTILCPILFSPYKRMADHLRIALDALDLLAGRPHDVEAVLAVTEAADHPEARPLAGHPRLRFIGQQPPAAIMSMIARSSAVYFPSEFESFGYPLAEGRVMGVPVIAADSPHNREIAGAALMPYQREEPDEVATAMINALTAEVKPYRSGLFDRGPYFDRLLGLRSG</sequence>
<proteinExistence type="predicted"/>
<keyword evidence="2" id="KW-0808">Transferase</keyword>
<reference evidence="2 3" key="1">
    <citation type="submission" date="2019-04" db="EMBL/GenBank/DDBJ databases">
        <title>Draft genome sequences for three unisolated Alnus-infective Frankia Sp+ strains, AgTrS, AiOr and AvVan, the first sequenced Frankia strains able to sporulate in-planta.</title>
        <authorList>
            <person name="Bethencourt L."/>
            <person name="Vautrin F."/>
            <person name="Taib N."/>
            <person name="Dubost A."/>
            <person name="Castro-Garcia L."/>
            <person name="Imbaud O."/>
            <person name="Abrouk D."/>
            <person name="Fournier P."/>
            <person name="Briolay J."/>
            <person name="Nguyen A."/>
            <person name="Normand P."/>
            <person name="Fernandez M.P."/>
            <person name="Brochier-Armanet C."/>
            <person name="Herrera-Belaroussi A."/>
        </authorList>
    </citation>
    <scope>NUCLEOTIDE SEQUENCE [LARGE SCALE GENOMIC DNA]</scope>
    <source>
        <strain evidence="2 3">AvVan</strain>
    </source>
</reference>
<name>A0A4S5ETT6_9ACTN</name>
<dbReference type="Pfam" id="PF13692">
    <property type="entry name" value="Glyco_trans_1_4"/>
    <property type="match status" value="1"/>
</dbReference>
<accession>A0A4S5ETT6</accession>
<dbReference type="EMBL" id="SSXH01000030">
    <property type="protein sequence ID" value="THJ75918.1"/>
    <property type="molecule type" value="Genomic_DNA"/>
</dbReference>
<comment type="caution">
    <text evidence="2">The sequence shown here is derived from an EMBL/GenBank/DDBJ whole genome shotgun (WGS) entry which is preliminary data.</text>
</comment>
<dbReference type="Gene3D" id="3.40.50.2000">
    <property type="entry name" value="Glycogen Phosphorylase B"/>
    <property type="match status" value="1"/>
</dbReference>
<dbReference type="PANTHER" id="PTHR46401:SF8">
    <property type="entry name" value="BLL6006 PROTEIN"/>
    <property type="match status" value="1"/>
</dbReference>